<name>A0AA38JZR6_9AGAR</name>
<reference evidence="11" key="1">
    <citation type="submission" date="2022-08" db="EMBL/GenBank/DDBJ databases">
        <authorList>
            <consortium name="DOE Joint Genome Institute"/>
            <person name="Min B."/>
            <person name="Sierra-Patev S."/>
            <person name="Naranjo-Ortiz M."/>
            <person name="Looney B."/>
            <person name="Konkel Z."/>
            <person name="Slot J.C."/>
            <person name="Sakamoto Y."/>
            <person name="Steenwyk J.L."/>
            <person name="Rokas A."/>
            <person name="Carro J."/>
            <person name="Camarero S."/>
            <person name="Ferreira P."/>
            <person name="Molpeceres G."/>
            <person name="Ruiz-duenas F.J."/>
            <person name="Serrano A."/>
            <person name="Henrissat B."/>
            <person name="Drula E."/>
            <person name="Hughes K.W."/>
            <person name="Mata J.L."/>
            <person name="Ishikawa N.K."/>
            <person name="Vargas-Isla R."/>
            <person name="Ushijima S."/>
            <person name="Smith C.A."/>
            <person name="Ahrendt S."/>
            <person name="Andreopoulos W."/>
            <person name="He G."/>
            <person name="LaButti K."/>
            <person name="Lipzen A."/>
            <person name="Ng V."/>
            <person name="Riley R."/>
            <person name="Sandor L."/>
            <person name="Barry K."/>
            <person name="Martinez A.T."/>
            <person name="Xiao Y."/>
            <person name="Gibbons J.G."/>
            <person name="Terashima K."/>
            <person name="Hibbett D.S."/>
            <person name="Grigoriev I.V."/>
        </authorList>
    </citation>
    <scope>NUCLEOTIDE SEQUENCE</scope>
    <source>
        <strain evidence="11">ET3784</strain>
    </source>
</reference>
<feature type="domain" description="Adenosine deaminase" evidence="10">
    <location>
        <begin position="204"/>
        <end position="516"/>
    </location>
</feature>
<evidence type="ECO:0000256" key="6">
    <source>
        <dbReference type="ARBA" id="ARBA00022723"/>
    </source>
</evidence>
<dbReference type="Pfam" id="PF00962">
    <property type="entry name" value="A_deaminase"/>
    <property type="match status" value="1"/>
</dbReference>
<comment type="similarity">
    <text evidence="3">Belongs to the metallo-dependent hydrolases superfamily. Adenosine and AMP deaminases family. ADGF subfamily.</text>
</comment>
<dbReference type="EC" id="3.5.4.4" evidence="4"/>
<dbReference type="InterPro" id="IPR006331">
    <property type="entry name" value="ADGF"/>
</dbReference>
<dbReference type="GO" id="GO:0004000">
    <property type="term" value="F:adenosine deaminase activity"/>
    <property type="evidence" value="ECO:0007669"/>
    <property type="project" value="InterPro"/>
</dbReference>
<sequence length="550" mass="61680">MSSFAVPTTLAEYEASREDLILADRAQRADHKKGQLSKLEALADKVIRQVRAAEAASIWSLEYEGIPHPFPGMEFLTGRSIIVQTKLFEILGKMPKGGLLHAHLDATVNVSFLLKAAMKYPAVHVRASTALNATNIGSVLPEMSVLPQQLRTSSDITLTDHNYIPDTWVPMVKARESFDSQLGGPEGFDRWITAALTINPTEAYVTHNTVTKIWQKFASTFVVSAPLVRYEPIQREYIREFILSYIADGISYVEPRINFLRDAIPFIAEDGQRQLTHKEVLKDFQKVVDDVKAELKAQGREDEFIGAKIIYSTIRFITPEELEWYLRDCIALKKEFPHLIAGFDLVGDENVLKPLTYYLEPLLKFREMQKEAGVSEIPFIFHGGETLGDGTEADMNLYDAILLGTKRIGHGFSLVKHPKLIELCKERGIAIEVCPISNEILRLTSSMHMHPLPVLLNQGVSVALCSDDPSVFGNMGLTFDYFQVLAASEITGLIQLGEMAKDSIKFSSMEEEEKKDALAAWQKRWEVFLEYAASEGQKFLAQFEGMKVSG</sequence>
<evidence type="ECO:0000256" key="5">
    <source>
        <dbReference type="ARBA" id="ARBA00022525"/>
    </source>
</evidence>
<gene>
    <name evidence="11" type="ORF">DFJ43DRAFT_1150342</name>
</gene>
<dbReference type="GO" id="GO:0005615">
    <property type="term" value="C:extracellular space"/>
    <property type="evidence" value="ECO:0007669"/>
    <property type="project" value="InterPro"/>
</dbReference>
<dbReference type="AlphaFoldDB" id="A0AA38JZR6"/>
<comment type="caution">
    <text evidence="11">The sequence shown here is derived from an EMBL/GenBank/DDBJ whole genome shotgun (WGS) entry which is preliminary data.</text>
</comment>
<evidence type="ECO:0000256" key="9">
    <source>
        <dbReference type="ARBA" id="ARBA00047764"/>
    </source>
</evidence>
<dbReference type="GO" id="GO:0006154">
    <property type="term" value="P:adenosine catabolic process"/>
    <property type="evidence" value="ECO:0007669"/>
    <property type="project" value="InterPro"/>
</dbReference>
<dbReference type="InterPro" id="IPR032466">
    <property type="entry name" value="Metal_Hydrolase"/>
</dbReference>
<dbReference type="NCBIfam" id="TIGR01431">
    <property type="entry name" value="adm_rel"/>
    <property type="match status" value="1"/>
</dbReference>
<dbReference type="SUPFAM" id="SSF51556">
    <property type="entry name" value="Metallo-dependent hydrolases"/>
    <property type="match status" value="1"/>
</dbReference>
<evidence type="ECO:0000256" key="1">
    <source>
        <dbReference type="ARBA" id="ARBA00001947"/>
    </source>
</evidence>
<comment type="cofactor">
    <cofactor evidence="1">
        <name>Zn(2+)</name>
        <dbReference type="ChEBI" id="CHEBI:29105"/>
    </cofactor>
</comment>
<keyword evidence="12" id="KW-1185">Reference proteome</keyword>
<accession>A0AA38JZR6</accession>
<comment type="catalytic activity">
    <reaction evidence="9">
        <text>adenosine + H2O + H(+) = inosine + NH4(+)</text>
        <dbReference type="Rhea" id="RHEA:24408"/>
        <dbReference type="ChEBI" id="CHEBI:15377"/>
        <dbReference type="ChEBI" id="CHEBI:15378"/>
        <dbReference type="ChEBI" id="CHEBI:16335"/>
        <dbReference type="ChEBI" id="CHEBI:17596"/>
        <dbReference type="ChEBI" id="CHEBI:28938"/>
        <dbReference type="EC" id="3.5.4.4"/>
    </reaction>
</comment>
<evidence type="ECO:0000256" key="2">
    <source>
        <dbReference type="ARBA" id="ARBA00004613"/>
    </source>
</evidence>
<dbReference type="EMBL" id="JANVFO010000006">
    <property type="protein sequence ID" value="KAJ3736043.1"/>
    <property type="molecule type" value="Genomic_DNA"/>
</dbReference>
<proteinExistence type="inferred from homology"/>
<protein>
    <recommendedName>
        <fullName evidence="4">adenosine deaminase</fullName>
        <ecNumber evidence="4">3.5.4.4</ecNumber>
    </recommendedName>
</protein>
<keyword evidence="7" id="KW-0732">Signal</keyword>
<evidence type="ECO:0000256" key="8">
    <source>
        <dbReference type="ARBA" id="ARBA00022801"/>
    </source>
</evidence>
<evidence type="ECO:0000313" key="12">
    <source>
        <dbReference type="Proteomes" id="UP001176059"/>
    </source>
</evidence>
<dbReference type="Proteomes" id="UP001176059">
    <property type="component" value="Unassembled WGS sequence"/>
</dbReference>
<evidence type="ECO:0000256" key="4">
    <source>
        <dbReference type="ARBA" id="ARBA00012784"/>
    </source>
</evidence>
<dbReference type="FunFam" id="3.20.20.140:FF:000017">
    <property type="entry name" value="Adenosine deaminase 2"/>
    <property type="match status" value="1"/>
</dbReference>
<dbReference type="Gene3D" id="3.20.20.140">
    <property type="entry name" value="Metal-dependent hydrolases"/>
    <property type="match status" value="1"/>
</dbReference>
<reference evidence="11" key="2">
    <citation type="journal article" date="2023" name="Proc. Natl. Acad. Sci. U.S.A.">
        <title>A global phylogenomic analysis of the shiitake genus Lentinula.</title>
        <authorList>
            <person name="Sierra-Patev S."/>
            <person name="Min B."/>
            <person name="Naranjo-Ortiz M."/>
            <person name="Looney B."/>
            <person name="Konkel Z."/>
            <person name="Slot J.C."/>
            <person name="Sakamoto Y."/>
            <person name="Steenwyk J.L."/>
            <person name="Rokas A."/>
            <person name="Carro J."/>
            <person name="Camarero S."/>
            <person name="Ferreira P."/>
            <person name="Molpeceres G."/>
            <person name="Ruiz-Duenas F.J."/>
            <person name="Serrano A."/>
            <person name="Henrissat B."/>
            <person name="Drula E."/>
            <person name="Hughes K.W."/>
            <person name="Mata J.L."/>
            <person name="Ishikawa N.K."/>
            <person name="Vargas-Isla R."/>
            <person name="Ushijima S."/>
            <person name="Smith C.A."/>
            <person name="Donoghue J."/>
            <person name="Ahrendt S."/>
            <person name="Andreopoulos W."/>
            <person name="He G."/>
            <person name="LaButti K."/>
            <person name="Lipzen A."/>
            <person name="Ng V."/>
            <person name="Riley R."/>
            <person name="Sandor L."/>
            <person name="Barry K."/>
            <person name="Martinez A.T."/>
            <person name="Xiao Y."/>
            <person name="Gibbons J.G."/>
            <person name="Terashima K."/>
            <person name="Grigoriev I.V."/>
            <person name="Hibbett D."/>
        </authorList>
    </citation>
    <scope>NUCLEOTIDE SEQUENCE</scope>
    <source>
        <strain evidence="11">ET3784</strain>
    </source>
</reference>
<evidence type="ECO:0000313" key="11">
    <source>
        <dbReference type="EMBL" id="KAJ3736043.1"/>
    </source>
</evidence>
<keyword evidence="5" id="KW-0964">Secreted</keyword>
<dbReference type="GO" id="GO:0046103">
    <property type="term" value="P:inosine biosynthetic process"/>
    <property type="evidence" value="ECO:0007669"/>
    <property type="project" value="TreeGrafter"/>
</dbReference>
<dbReference type="PANTHER" id="PTHR11409:SF39">
    <property type="entry name" value="ADENOSINE DEAMINASE 2"/>
    <property type="match status" value="1"/>
</dbReference>
<comment type="subcellular location">
    <subcellularLocation>
        <location evidence="2">Secreted</location>
    </subcellularLocation>
</comment>
<dbReference type="InterPro" id="IPR001365">
    <property type="entry name" value="A_deaminase_dom"/>
</dbReference>
<evidence type="ECO:0000256" key="3">
    <source>
        <dbReference type="ARBA" id="ARBA00006083"/>
    </source>
</evidence>
<dbReference type="GO" id="GO:0046872">
    <property type="term" value="F:metal ion binding"/>
    <property type="evidence" value="ECO:0007669"/>
    <property type="project" value="UniProtKB-KW"/>
</dbReference>
<evidence type="ECO:0000256" key="7">
    <source>
        <dbReference type="ARBA" id="ARBA00022729"/>
    </source>
</evidence>
<organism evidence="11 12">
    <name type="scientific">Lentinula guzmanii</name>
    <dbReference type="NCBI Taxonomy" id="2804957"/>
    <lineage>
        <taxon>Eukaryota</taxon>
        <taxon>Fungi</taxon>
        <taxon>Dikarya</taxon>
        <taxon>Basidiomycota</taxon>
        <taxon>Agaricomycotina</taxon>
        <taxon>Agaricomycetes</taxon>
        <taxon>Agaricomycetidae</taxon>
        <taxon>Agaricales</taxon>
        <taxon>Marasmiineae</taxon>
        <taxon>Omphalotaceae</taxon>
        <taxon>Lentinula</taxon>
    </lineage>
</organism>
<dbReference type="InterPro" id="IPR006330">
    <property type="entry name" value="Ado/ade_deaminase"/>
</dbReference>
<evidence type="ECO:0000259" key="10">
    <source>
        <dbReference type="Pfam" id="PF00962"/>
    </source>
</evidence>
<dbReference type="PANTHER" id="PTHR11409">
    <property type="entry name" value="ADENOSINE DEAMINASE"/>
    <property type="match status" value="1"/>
</dbReference>
<keyword evidence="6" id="KW-0479">Metal-binding</keyword>
<keyword evidence="8" id="KW-0378">Hydrolase</keyword>